<evidence type="ECO:0000259" key="2">
    <source>
        <dbReference type="SMART" id="SM00382"/>
    </source>
</evidence>
<accession>A0A848DQ87</accession>
<dbReference type="NCBIfam" id="NF041492">
    <property type="entry name" value="MobF"/>
    <property type="match status" value="1"/>
</dbReference>
<protein>
    <submittedName>
        <fullName evidence="3">Relaxase domain-containing protein</fullName>
    </submittedName>
</protein>
<dbReference type="Pfam" id="PF08751">
    <property type="entry name" value="TrwC"/>
    <property type="match status" value="1"/>
</dbReference>
<dbReference type="RefSeq" id="WP_169415160.1">
    <property type="nucleotide sequence ID" value="NZ_JAAXKZ010000113.1"/>
</dbReference>
<evidence type="ECO:0000313" key="3">
    <source>
        <dbReference type="EMBL" id="NMH94474.1"/>
    </source>
</evidence>
<keyword evidence="4" id="KW-1185">Reference proteome</keyword>
<dbReference type="EMBL" id="JAAXKZ010000113">
    <property type="protein sequence ID" value="NMH94474.1"/>
    <property type="molecule type" value="Genomic_DNA"/>
</dbReference>
<reference evidence="3 4" key="1">
    <citation type="submission" date="2020-04" db="EMBL/GenBank/DDBJ databases">
        <authorList>
            <person name="Klaysubun C."/>
            <person name="Duangmal K."/>
            <person name="Lipun K."/>
        </authorList>
    </citation>
    <scope>NUCLEOTIDE SEQUENCE [LARGE SCALE GENOMIC DNA]</scope>
    <source>
        <strain evidence="3 4">DSM 45300</strain>
    </source>
</reference>
<dbReference type="Pfam" id="PF13604">
    <property type="entry name" value="AAA_30"/>
    <property type="match status" value="1"/>
</dbReference>
<feature type="compositionally biased region" description="Basic and acidic residues" evidence="1">
    <location>
        <begin position="1455"/>
        <end position="1480"/>
    </location>
</feature>
<feature type="region of interest" description="Disordered" evidence="1">
    <location>
        <begin position="1445"/>
        <end position="1504"/>
    </location>
</feature>
<name>A0A848DQ87_9PSEU</name>
<dbReference type="InterPro" id="IPR014862">
    <property type="entry name" value="TrwC"/>
</dbReference>
<feature type="compositionally biased region" description="Basic and acidic residues" evidence="1">
    <location>
        <begin position="24"/>
        <end position="42"/>
    </location>
</feature>
<proteinExistence type="predicted"/>
<organism evidence="3 4">
    <name type="scientific">Pseudonocardia bannensis</name>
    <dbReference type="NCBI Taxonomy" id="630973"/>
    <lineage>
        <taxon>Bacteria</taxon>
        <taxon>Bacillati</taxon>
        <taxon>Actinomycetota</taxon>
        <taxon>Actinomycetes</taxon>
        <taxon>Pseudonocardiales</taxon>
        <taxon>Pseudonocardiaceae</taxon>
        <taxon>Pseudonocardia</taxon>
    </lineage>
</organism>
<dbReference type="SMART" id="SM00382">
    <property type="entry name" value="AAA"/>
    <property type="match status" value="1"/>
</dbReference>
<evidence type="ECO:0000313" key="4">
    <source>
        <dbReference type="Proteomes" id="UP000586918"/>
    </source>
</evidence>
<feature type="domain" description="AAA+ ATPase" evidence="2">
    <location>
        <begin position="573"/>
        <end position="739"/>
    </location>
</feature>
<dbReference type="SUPFAM" id="SSF55464">
    <property type="entry name" value="Origin of replication-binding domain, RBD-like"/>
    <property type="match status" value="1"/>
</dbReference>
<gene>
    <name evidence="3" type="ORF">HF519_23430</name>
</gene>
<evidence type="ECO:0000256" key="1">
    <source>
        <dbReference type="SAM" id="MobiDB-lite"/>
    </source>
</evidence>
<dbReference type="InterPro" id="IPR027417">
    <property type="entry name" value="P-loop_NTPase"/>
</dbReference>
<dbReference type="SUPFAM" id="SSF52540">
    <property type="entry name" value="P-loop containing nucleoside triphosphate hydrolases"/>
    <property type="match status" value="2"/>
</dbReference>
<feature type="region of interest" description="Disordered" evidence="1">
    <location>
        <begin position="24"/>
        <end position="56"/>
    </location>
</feature>
<sequence>MGFLGITAVSAGAVDYLLRGSGCAEHEHEPSPAEHDLDRDGPDAAPSDGRGNGSPATGAGYLLAAAEKEPPGVWFGGALQEMLGIVPGTAATEHDVRAVFGKLMRPDSTPDEPKFLGRPPRKFKSTAERVAAALAKESDAGEERRREIETTAAASGRKAVAYYDLTFSPQKSVSILHAALRSQGRSEDAQAVVDAHREAIAEAMAFIEQEAAYTRSGYHGKTAGGQSVGRFDEATGLVWTRWDHSTNRNQEPQLHTHVAVLNRVIERRSRNIQALDGKGFKAIKFGAVAIYDRTLETRLAAKLGVVMAMRPDGKAREILGVDQQLCAEASSRARQVEANLNARIEEFRQRQGREPSPAERKNMWGLAKVEDRARKTGDISPAEQLDNWSGPRLEALGNVVVDVAAHADQVRRHGHPDQHGYAHRTREEALQAAVHAVQASNATWDFGLLMNAIEAESQRTPTVGDDFRELTYEVFRDAAKYGIVTVSMPDPGEVPEVLQREDGKSIYRPHQHERYATFEHLAMETALVAAARRAGAPALTGPELEVARVELIAAGLGPDQLDAAIGILSSGRAGDVLLGPAGAGKSHTVGALARSWERGLRGRVIGVATSQRAAQVLEDDGVTAMNTTRFLNRFAPNERGQVRDRLRPGDLVVVDEAGMSATGELDRIAKLVGEAGGKLLYTGDPEQLVAVGAGGMLDLLVRDNGAYELTEIRRFAEPWERAASLRLRSRDASVLGLYEDSGRLHGGTKEAMIDAAVRGYLADTVRGKESLLVVGDNDHASHLCALIRAELVARGYVEHEVLGTLRDGNHIGVGDLVQARRNDYDIRVEGNGAVTNRVAYRVAGRNPEDGTLRVVAANGLVAHLPEGYVSRHVTLAYASTVHAAQGRTVDICRALIEENTDAHALYVAMTRGREENLAYVVSARPADEHNQNSLDTTPRAVLASIMGREHEIDAASAEMTRRFNEEEGRSLAFVGTQLDRLSEEFGRGRYDQLLAGILGEQIAARMRGEDGFGRLNRTLREAELGGHDVETVLREAVVMRRLGTAASVSDVLRWRLRERVLDSRTPEHDPSDILGVNAPASWADLASRVDGEAGRYGQVLARACQDREAELAEQVALDQPQWAVAHLGPLPDPGPEREEWVHRAGIAAAYRDLRSVPETSVSLGEAPAREQVFHRALWQRAYAALGEPTDALDYAAASETELRQIRDAAARERTFAPYYVAEELRDSRLAAQEYRHDEALFWAETGRLPLGSPERARAEAEMTHAAEAAAELEARAEHLAAVHAAREAWAAEAARAEQRAQLAGDELVKRGLPRDPQAAEVAEQTSLFSVLTPEEAAELDHPLEPRDPAQLALGVGDDLRPPYLAAEPERAADQSLVKEEVQEVTVDPNQEPIFEATPTAADIAAARPLRSTPEEHFVDPDAVTVREARRQAEILADLNAQRARAASDPVVQWQRQRDEASETLEQERQRRDQGLDRDLSEDFSLDLAREQTVDAGPEIGLDFD</sequence>
<dbReference type="Gene3D" id="3.40.50.300">
    <property type="entry name" value="P-loop containing nucleotide triphosphate hydrolases"/>
    <property type="match status" value="2"/>
</dbReference>
<comment type="caution">
    <text evidence="3">The sequence shown here is derived from an EMBL/GenBank/DDBJ whole genome shotgun (WGS) entry which is preliminary data.</text>
</comment>
<dbReference type="CDD" id="cd18809">
    <property type="entry name" value="SF1_C_RecD"/>
    <property type="match status" value="1"/>
</dbReference>
<dbReference type="Proteomes" id="UP000586918">
    <property type="component" value="Unassembled WGS sequence"/>
</dbReference>
<dbReference type="InterPro" id="IPR003593">
    <property type="entry name" value="AAA+_ATPase"/>
</dbReference>